<accession>G6B252</accession>
<dbReference type="AlphaFoldDB" id="G6B252"/>
<evidence type="ECO:0000313" key="1">
    <source>
        <dbReference type="EMBL" id="EHJ35376.1"/>
    </source>
</evidence>
<organism evidence="1 2">
    <name type="scientific">Leyella stercorea DSM 18206</name>
    <dbReference type="NCBI Taxonomy" id="1002367"/>
    <lineage>
        <taxon>Bacteria</taxon>
        <taxon>Pseudomonadati</taxon>
        <taxon>Bacteroidota</taxon>
        <taxon>Bacteroidia</taxon>
        <taxon>Bacteroidales</taxon>
        <taxon>Prevotellaceae</taxon>
        <taxon>Leyella</taxon>
    </lineage>
</organism>
<gene>
    <name evidence="1" type="ORF">HMPREF0673_02985</name>
</gene>
<dbReference type="EMBL" id="AFZZ01000258">
    <property type="protein sequence ID" value="EHJ35376.1"/>
    <property type="molecule type" value="Genomic_DNA"/>
</dbReference>
<sequence length="50" mass="5849">MFYVKSCFSHAAFVWRYWQLGSVRLLCKVILKNVGKPRICKLRSVFGVNV</sequence>
<comment type="caution">
    <text evidence="1">The sequence shown here is derived from an EMBL/GenBank/DDBJ whole genome shotgun (WGS) entry which is preliminary data.</text>
</comment>
<name>G6B252_9BACT</name>
<reference evidence="1 2" key="1">
    <citation type="submission" date="2011-08" db="EMBL/GenBank/DDBJ databases">
        <authorList>
            <person name="Weinstock G."/>
            <person name="Sodergren E."/>
            <person name="Clifton S."/>
            <person name="Fulton L."/>
            <person name="Fulton B."/>
            <person name="Courtney L."/>
            <person name="Fronick C."/>
            <person name="Harrison M."/>
            <person name="Strong C."/>
            <person name="Farmer C."/>
            <person name="Delahaunty K."/>
            <person name="Markovic C."/>
            <person name="Hall O."/>
            <person name="Minx P."/>
            <person name="Tomlinson C."/>
            <person name="Mitreva M."/>
            <person name="Hou S."/>
            <person name="Chen J."/>
            <person name="Wollam A."/>
            <person name="Pepin K.H."/>
            <person name="Johnson M."/>
            <person name="Bhonagiri V."/>
            <person name="Zhang X."/>
            <person name="Suruliraj S."/>
            <person name="Warren W."/>
            <person name="Chinwalla A."/>
            <person name="Mardis E.R."/>
            <person name="Wilson R.K."/>
        </authorList>
    </citation>
    <scope>NUCLEOTIDE SEQUENCE [LARGE SCALE GENOMIC DNA]</scope>
    <source>
        <strain evidence="1 2">DSM 18206</strain>
    </source>
</reference>
<evidence type="ECO:0000313" key="2">
    <source>
        <dbReference type="Proteomes" id="UP000004407"/>
    </source>
</evidence>
<proteinExistence type="predicted"/>
<dbReference type="Proteomes" id="UP000004407">
    <property type="component" value="Unassembled WGS sequence"/>
</dbReference>
<protein>
    <submittedName>
        <fullName evidence="1">Uncharacterized protein</fullName>
    </submittedName>
</protein>
<dbReference type="HOGENOM" id="CLU_3121298_0_0_10"/>